<dbReference type="RefSeq" id="WP_074606181.1">
    <property type="nucleotide sequence ID" value="NZ_FNGY01000003.1"/>
</dbReference>
<dbReference type="AlphaFoldDB" id="A0A1G9S2Q2"/>
<dbReference type="Proteomes" id="UP000183200">
    <property type="component" value="Unassembled WGS sequence"/>
</dbReference>
<keyword evidence="2" id="KW-1185">Reference proteome</keyword>
<evidence type="ECO:0000313" key="2">
    <source>
        <dbReference type="Proteomes" id="UP000183200"/>
    </source>
</evidence>
<evidence type="ECO:0000313" key="1">
    <source>
        <dbReference type="EMBL" id="SDM29763.1"/>
    </source>
</evidence>
<gene>
    <name evidence="1" type="ORF">SAMN05421820_103446</name>
</gene>
<accession>A0A1G9S2Q2</accession>
<sequence>MRNYSQQLLLFLISAVCFSCTNKELTRKELLSYVQNEDHGLKKVIDGKDGFKIEAYVLKKELLLNYVNRKKSSFDGDSLSYFMLSFSNKGREALGQTVDFDRYAQLVSNLSFNAKQYCVLTSRGDTADLVNSYFMNTYGTGASNNLLIVFKKMEKYSDLELIVSEIGFGEGDKKFLFKKRDIERFNSIKVTD</sequence>
<protein>
    <submittedName>
        <fullName evidence="1">Uncharacterized protein</fullName>
    </submittedName>
</protein>
<reference evidence="2" key="1">
    <citation type="submission" date="2016-10" db="EMBL/GenBank/DDBJ databases">
        <authorList>
            <person name="Varghese N."/>
            <person name="Submissions S."/>
        </authorList>
    </citation>
    <scope>NUCLEOTIDE SEQUENCE [LARGE SCALE GENOMIC DNA]</scope>
    <source>
        <strain evidence="2">DSM 19110</strain>
    </source>
</reference>
<name>A0A1G9S2Q2_9SPHI</name>
<proteinExistence type="predicted"/>
<dbReference type="EMBL" id="FNGY01000003">
    <property type="protein sequence ID" value="SDM29763.1"/>
    <property type="molecule type" value="Genomic_DNA"/>
</dbReference>
<organism evidence="1 2">
    <name type="scientific">Pedobacter steynii</name>
    <dbReference type="NCBI Taxonomy" id="430522"/>
    <lineage>
        <taxon>Bacteria</taxon>
        <taxon>Pseudomonadati</taxon>
        <taxon>Bacteroidota</taxon>
        <taxon>Sphingobacteriia</taxon>
        <taxon>Sphingobacteriales</taxon>
        <taxon>Sphingobacteriaceae</taxon>
        <taxon>Pedobacter</taxon>
    </lineage>
</organism>